<sequence>MDRQSTIRPCFDDTCQHWLDTSGDRIEAHGAGMLYSPIDNHWYWYGESAKSGSTRELEDSLWTHGVNCYSAPGIAGPWRNEGQVFRQADISIQGLEPPFIVERPKVLFNHMTRIFVMWFHLDRNLDGTGESWYQLNSVGVATSSYAAGPFVFVHAMQPDGLPSLDMSLFLDPLDRQAYLIRSVANEYNAISRLTPDYLNSAGVISEHRPVFEGMAIFRLANGTYYCITSHLTGWSPNPLSLLRAQGSSLENPLWVDMGNPTGDDSSFNSQPTFVISVTPSNGREYFIYMADNWIHAGPGELTDAAYIWLPVQFERDTVALKRLNEWDIDDPFGCSIVHADCCGLNWTESHSLCYAMQHEDLQEWLCTGREAHDCDLGLTDSNLTSTLFAADGAKSRSPTIRGTSICLQRKEHAF</sequence>
<name>A0AB34JRQ4_PRYPA</name>
<proteinExistence type="predicted"/>
<gene>
    <name evidence="1" type="ORF">AB1Y20_019187</name>
</gene>
<organism evidence="1 2">
    <name type="scientific">Prymnesium parvum</name>
    <name type="common">Toxic golden alga</name>
    <dbReference type="NCBI Taxonomy" id="97485"/>
    <lineage>
        <taxon>Eukaryota</taxon>
        <taxon>Haptista</taxon>
        <taxon>Haptophyta</taxon>
        <taxon>Prymnesiophyceae</taxon>
        <taxon>Prymnesiales</taxon>
        <taxon>Prymnesiaceae</taxon>
        <taxon>Prymnesium</taxon>
    </lineage>
</organism>
<evidence type="ECO:0000313" key="2">
    <source>
        <dbReference type="Proteomes" id="UP001515480"/>
    </source>
</evidence>
<dbReference type="PANTHER" id="PTHR22925:SF3">
    <property type="entry name" value="GLYCOSYL HYDROLASE FAMILY PROTEIN 43"/>
    <property type="match status" value="1"/>
</dbReference>
<dbReference type="EMBL" id="JBGBPQ010000005">
    <property type="protein sequence ID" value="KAL1524284.1"/>
    <property type="molecule type" value="Genomic_DNA"/>
</dbReference>
<dbReference type="InterPro" id="IPR023296">
    <property type="entry name" value="Glyco_hydro_beta-prop_sf"/>
</dbReference>
<evidence type="ECO:0000313" key="1">
    <source>
        <dbReference type="EMBL" id="KAL1524284.1"/>
    </source>
</evidence>
<comment type="caution">
    <text evidence="1">The sequence shown here is derived from an EMBL/GenBank/DDBJ whole genome shotgun (WGS) entry which is preliminary data.</text>
</comment>
<dbReference type="Gene3D" id="2.115.10.20">
    <property type="entry name" value="Glycosyl hydrolase domain, family 43"/>
    <property type="match status" value="1"/>
</dbReference>
<keyword evidence="2" id="KW-1185">Reference proteome</keyword>
<dbReference type="PANTHER" id="PTHR22925">
    <property type="entry name" value="GLYCOSYL HYDROLASE 43 FAMILY MEMBER"/>
    <property type="match status" value="1"/>
</dbReference>
<protein>
    <submittedName>
        <fullName evidence="1">Uncharacterized protein</fullName>
    </submittedName>
</protein>
<dbReference type="AlphaFoldDB" id="A0AB34JRQ4"/>
<dbReference type="Proteomes" id="UP001515480">
    <property type="component" value="Unassembled WGS sequence"/>
</dbReference>
<dbReference type="SUPFAM" id="SSF75005">
    <property type="entry name" value="Arabinanase/levansucrase/invertase"/>
    <property type="match status" value="1"/>
</dbReference>
<accession>A0AB34JRQ4</accession>
<reference evidence="1 2" key="1">
    <citation type="journal article" date="2024" name="Science">
        <title>Giant polyketide synthase enzymes in the biosynthesis of giant marine polyether toxins.</title>
        <authorList>
            <person name="Fallon T.R."/>
            <person name="Shende V.V."/>
            <person name="Wierzbicki I.H."/>
            <person name="Pendleton A.L."/>
            <person name="Watervoot N.F."/>
            <person name="Auber R.P."/>
            <person name="Gonzalez D.J."/>
            <person name="Wisecaver J.H."/>
            <person name="Moore B.S."/>
        </authorList>
    </citation>
    <scope>NUCLEOTIDE SEQUENCE [LARGE SCALE GENOMIC DNA]</scope>
    <source>
        <strain evidence="1 2">12B1</strain>
    </source>
</reference>